<feature type="domain" description="Secretion system C-terminal sorting" evidence="3">
    <location>
        <begin position="842"/>
        <end position="905"/>
    </location>
</feature>
<evidence type="ECO:0000259" key="2">
    <source>
        <dbReference type="Pfam" id="PF12708"/>
    </source>
</evidence>
<dbReference type="Proteomes" id="UP001356308">
    <property type="component" value="Unassembled WGS sequence"/>
</dbReference>
<dbReference type="InterPro" id="IPR011050">
    <property type="entry name" value="Pectin_lyase_fold/virulence"/>
</dbReference>
<dbReference type="InterPro" id="IPR012334">
    <property type="entry name" value="Pectin_lyas_fold"/>
</dbReference>
<dbReference type="RefSeq" id="WP_272652495.1">
    <property type="nucleotide sequence ID" value="NZ_JAZDDG010000008.1"/>
</dbReference>
<dbReference type="InterPro" id="IPR026444">
    <property type="entry name" value="Secre_tail"/>
</dbReference>
<evidence type="ECO:0000313" key="4">
    <source>
        <dbReference type="EMBL" id="MEE1977813.1"/>
    </source>
</evidence>
<name>A0ABU7IY09_9FLAO</name>
<dbReference type="Gene3D" id="2.160.20.10">
    <property type="entry name" value="Single-stranded right-handed beta-helix, Pectin lyase-like"/>
    <property type="match status" value="2"/>
</dbReference>
<dbReference type="NCBIfam" id="TIGR04183">
    <property type="entry name" value="Por_Secre_tail"/>
    <property type="match status" value="1"/>
</dbReference>
<proteinExistence type="predicted"/>
<dbReference type="GO" id="GO:0016787">
    <property type="term" value="F:hydrolase activity"/>
    <property type="evidence" value="ECO:0007669"/>
    <property type="project" value="UniProtKB-KW"/>
</dbReference>
<evidence type="ECO:0000313" key="5">
    <source>
        <dbReference type="Proteomes" id="UP001356308"/>
    </source>
</evidence>
<dbReference type="Pfam" id="PF18962">
    <property type="entry name" value="Por_Secre_tail"/>
    <property type="match status" value="1"/>
</dbReference>
<feature type="domain" description="Rhamnogalacturonase A/B/Epimerase-like pectate lyase" evidence="2">
    <location>
        <begin position="48"/>
        <end position="243"/>
    </location>
</feature>
<accession>A0ABU7IY09</accession>
<gene>
    <name evidence="4" type="ORF">V1I91_17165</name>
</gene>
<dbReference type="SUPFAM" id="SSF51126">
    <property type="entry name" value="Pectin lyase-like"/>
    <property type="match status" value="2"/>
</dbReference>
<keyword evidence="4" id="KW-0378">Hydrolase</keyword>
<keyword evidence="1" id="KW-0732">Signal</keyword>
<evidence type="ECO:0000259" key="3">
    <source>
        <dbReference type="Pfam" id="PF18962"/>
    </source>
</evidence>
<reference evidence="4 5" key="1">
    <citation type="submission" date="2024-01" db="EMBL/GenBank/DDBJ databases">
        <title>Maribacter spp. originated from different algae showed divergent polysaccharides utilization ability.</title>
        <authorList>
            <person name="Wang H."/>
            <person name="Wu Y."/>
        </authorList>
    </citation>
    <scope>NUCLEOTIDE SEQUENCE [LARGE SCALE GENOMIC DNA]</scope>
    <source>
        <strain evidence="4 5">PR1</strain>
    </source>
</reference>
<dbReference type="InterPro" id="IPR024535">
    <property type="entry name" value="RHGA/B-epi-like_pectate_lyase"/>
</dbReference>
<evidence type="ECO:0000256" key="1">
    <source>
        <dbReference type="ARBA" id="ARBA00022729"/>
    </source>
</evidence>
<dbReference type="EMBL" id="JAZDDG010000008">
    <property type="protein sequence ID" value="MEE1977813.1"/>
    <property type="molecule type" value="Genomic_DNA"/>
</dbReference>
<dbReference type="Pfam" id="PF12708">
    <property type="entry name" value="Pect-lyase_RHGA_epim"/>
    <property type="match status" value="2"/>
</dbReference>
<protein>
    <submittedName>
        <fullName evidence="4">Glycosyl hydrolase family 28-related protein</fullName>
    </submittedName>
</protein>
<keyword evidence="5" id="KW-1185">Reference proteome</keyword>
<comment type="caution">
    <text evidence="4">The sequence shown here is derived from an EMBL/GenBank/DDBJ whole genome shotgun (WGS) entry which is preliminary data.</text>
</comment>
<organism evidence="4 5">
    <name type="scientific">Maribacter cobaltidurans</name>
    <dbReference type="NCBI Taxonomy" id="1178778"/>
    <lineage>
        <taxon>Bacteria</taxon>
        <taxon>Pseudomonadati</taxon>
        <taxon>Bacteroidota</taxon>
        <taxon>Flavobacteriia</taxon>
        <taxon>Flavobacteriales</taxon>
        <taxon>Flavobacteriaceae</taxon>
        <taxon>Maribacter</taxon>
    </lineage>
</organism>
<sequence length="912" mass="99038">MRRIASLLNLLYLPYCLLLCLSVNAQLGLEKCSLKTYEELRDMGYEPVRAHNAVGDGITDDTAAIQEAINTANASRKAVYFHPGTYLVSKTLIVEQDLFVSGFGFTNENNNMTRYGNKLVGSYCGNEKPVIKLQDNLQAASSINVDDPFSVIKLFRRNASDPTNPNSRDDSRSWNTSIHNLTIDLGTNNPGAVGINQQGAEGCSSQEVTILANDSFAGFYNLNSSGGYTYNVEVIGGNHGIYLNSSRGGSVLVVGLKLSGQKASPIAVTNYVPFGLVGFDITCNQGGVISHINGGKLTYSNSSHDAATQIYLIDGKINISEEGTDAIIDNNDRSIYLKNIYTKGRTNIHTYATHIDNPAPLGKLTASNASNWSLINEYSFTPGLYKEKGHLLQGLNTNNSFYSSDLYDPSIDISNYLFSPSENIIVSTEADPPSDLISIHTHDIGLLNPEGNNIVSVIDYGANPNDNVDDAQSIQEAIDAAGDNGIVFLPAGELYDDNGTERLGYYKINQTIKLKRNTILFGVSRYNSVLAANDWSNPSENSPVISSINDANAAPVIADFKIIIPPVAATGNYNGIIPEFENHIYSILWQSGEHSIYKDVFTQNMYGPLGDRKVHIISGNGGGKWYGITQAGSYPPCAVNPGNCNNSTANNSFLDSNGNYVSHPDSRKMLVEGTSQKLSFYPYHCQHDTPVNGALWEIKDASNVNVYGIKSEMGSIPERMMAIIRDNPSNLVPVWLFIKNSSNISLVGHEGLSQTAQDRGLIEITEDSYNITIASMGRRGAGLLPNNTELNQDSWYFVKETTQENFISKVTAQGFLSLFKSGKIEPSSNNEDTTDSGTITIVPNPAKDSLNISSGIVEIDSISIFNLSGQQVLTKKVNSLETTLSLAGISSGMYVVKVYTKDGSKGFKVVKK</sequence>
<feature type="domain" description="Rhamnogalacturonase A/B/Epimerase-like pectate lyase" evidence="2">
    <location>
        <begin position="455"/>
        <end position="536"/>
    </location>
</feature>